<proteinExistence type="predicted"/>
<evidence type="ECO:0000313" key="1">
    <source>
        <dbReference type="EMBL" id="KDO77911.1"/>
    </source>
</evidence>
<name>A0A067GRE4_CITSI</name>
<gene>
    <name evidence="1" type="ORF">CISIN_1g047704mg</name>
</gene>
<sequence>MEPNFTVTGNEKVHIRIRFNFSEARKLLNTEKIDSSSKKVSSLFANLVLSALPKGRVPASSPSRKTHGATLDHEKLFARHLAGIDRILQSVPSPGIGH</sequence>
<keyword evidence="2" id="KW-1185">Reference proteome</keyword>
<dbReference type="PaxDb" id="2711-XP_006467611.1"/>
<reference evidence="1 2" key="1">
    <citation type="submission" date="2014-04" db="EMBL/GenBank/DDBJ databases">
        <authorList>
            <consortium name="International Citrus Genome Consortium"/>
            <person name="Gmitter F."/>
            <person name="Chen C."/>
            <person name="Farmerie W."/>
            <person name="Harkins T."/>
            <person name="Desany B."/>
            <person name="Mohiuddin M."/>
            <person name="Kodira C."/>
            <person name="Borodovsky M."/>
            <person name="Lomsadze A."/>
            <person name="Burns P."/>
            <person name="Jenkins J."/>
            <person name="Prochnik S."/>
            <person name="Shu S."/>
            <person name="Chapman J."/>
            <person name="Pitluck S."/>
            <person name="Schmutz J."/>
            <person name="Rokhsar D."/>
        </authorList>
    </citation>
    <scope>NUCLEOTIDE SEQUENCE</scope>
</reference>
<dbReference type="GO" id="GO:0006995">
    <property type="term" value="P:cellular response to nitrogen starvation"/>
    <property type="evidence" value="ECO:0007669"/>
    <property type="project" value="InterPro"/>
</dbReference>
<dbReference type="GO" id="GO:0006970">
    <property type="term" value="P:response to osmotic stress"/>
    <property type="evidence" value="ECO:0007669"/>
    <property type="project" value="InterPro"/>
</dbReference>
<protein>
    <submittedName>
        <fullName evidence="1">Uncharacterized protein</fullName>
    </submittedName>
</protein>
<dbReference type="STRING" id="2711.A0A067GRE4"/>
<dbReference type="InterPro" id="IPR038930">
    <property type="entry name" value="CEP13/CEP14"/>
</dbReference>
<accession>A0A067GRE4</accession>
<dbReference type="PANTHER" id="PTHR37180">
    <property type="entry name" value="PRECURSOR OF CEP14"/>
    <property type="match status" value="1"/>
</dbReference>
<evidence type="ECO:0000313" key="2">
    <source>
        <dbReference type="Proteomes" id="UP000027120"/>
    </source>
</evidence>
<dbReference type="eggNOG" id="ENOG502S78T">
    <property type="taxonomic scope" value="Eukaryota"/>
</dbReference>
<dbReference type="EMBL" id="KK784879">
    <property type="protein sequence ID" value="KDO77911.1"/>
    <property type="molecule type" value="Genomic_DNA"/>
</dbReference>
<organism evidence="1 2">
    <name type="scientific">Citrus sinensis</name>
    <name type="common">Sweet orange</name>
    <name type="synonym">Citrus aurantium var. sinensis</name>
    <dbReference type="NCBI Taxonomy" id="2711"/>
    <lineage>
        <taxon>Eukaryota</taxon>
        <taxon>Viridiplantae</taxon>
        <taxon>Streptophyta</taxon>
        <taxon>Embryophyta</taxon>
        <taxon>Tracheophyta</taxon>
        <taxon>Spermatophyta</taxon>
        <taxon>Magnoliopsida</taxon>
        <taxon>eudicotyledons</taxon>
        <taxon>Gunneridae</taxon>
        <taxon>Pentapetalae</taxon>
        <taxon>rosids</taxon>
        <taxon>malvids</taxon>
        <taxon>Sapindales</taxon>
        <taxon>Rutaceae</taxon>
        <taxon>Aurantioideae</taxon>
        <taxon>Citrus</taxon>
    </lineage>
</organism>
<dbReference type="PANTHER" id="PTHR37180:SF2">
    <property type="entry name" value="PRECURSOR OF CEP14"/>
    <property type="match status" value="1"/>
</dbReference>
<dbReference type="AlphaFoldDB" id="A0A067GRE4"/>
<dbReference type="Proteomes" id="UP000027120">
    <property type="component" value="Unassembled WGS sequence"/>
</dbReference>